<dbReference type="PANTHER" id="PTHR46623">
    <property type="entry name" value="CARBOXYMETHYLENEBUTENOLIDASE-RELATED"/>
    <property type="match status" value="1"/>
</dbReference>
<organism evidence="2 3">
    <name type="scientific">Ralstonia soli</name>
    <dbReference type="NCBI Taxonomy" id="2953896"/>
    <lineage>
        <taxon>Bacteria</taxon>
        <taxon>Pseudomonadati</taxon>
        <taxon>Pseudomonadota</taxon>
        <taxon>Betaproteobacteria</taxon>
        <taxon>Burkholderiales</taxon>
        <taxon>Burkholderiaceae</taxon>
        <taxon>Ralstonia</taxon>
    </lineage>
</organism>
<reference evidence="2" key="2">
    <citation type="journal article" date="2023" name="Front. Microbiol.">
        <title>Ralstonia chuxiongensis sp. nov., Ralstonia mojiangensis sp. nov., and Ralstonia soli sp. nov., isolated from tobacco fields, are three novel species in the family Burkholderiaceae.</title>
        <authorList>
            <person name="Lu C.H."/>
            <person name="Zhang Y.Y."/>
            <person name="Jiang N."/>
            <person name="Chen W."/>
            <person name="Shao X."/>
            <person name="Zhao Z.M."/>
            <person name="Lu W.L."/>
            <person name="Hu X."/>
            <person name="Xi Y.X."/>
            <person name="Zou S.Y."/>
            <person name="Wei Q.J."/>
            <person name="Lin Z.L."/>
            <person name="Gong L."/>
            <person name="Gai X.T."/>
            <person name="Zhang L.Q."/>
            <person name="Li J.Y."/>
            <person name="Jin Y."/>
            <person name="Xia Z.Y."/>
        </authorList>
    </citation>
    <scope>NUCLEOTIDE SEQUENCE</scope>
    <source>
        <strain evidence="2">21MJYT02-11</strain>
    </source>
</reference>
<keyword evidence="2" id="KW-0378">Hydrolase</keyword>
<dbReference type="PANTHER" id="PTHR46623:SF6">
    <property type="entry name" value="ALPHA_BETA-HYDROLASES SUPERFAMILY PROTEIN"/>
    <property type="match status" value="1"/>
</dbReference>
<dbReference type="InterPro" id="IPR051049">
    <property type="entry name" value="Dienelactone_hydrolase-like"/>
</dbReference>
<dbReference type="SUPFAM" id="SSF53474">
    <property type="entry name" value="alpha/beta-Hydrolases"/>
    <property type="match status" value="1"/>
</dbReference>
<evidence type="ECO:0000313" key="2">
    <source>
        <dbReference type="EMBL" id="MCO5396632.1"/>
    </source>
</evidence>
<dbReference type="Proteomes" id="UP001162811">
    <property type="component" value="Unassembled WGS sequence"/>
</dbReference>
<dbReference type="GO" id="GO:0016787">
    <property type="term" value="F:hydrolase activity"/>
    <property type="evidence" value="ECO:0007669"/>
    <property type="project" value="UniProtKB-KW"/>
</dbReference>
<name>A0ABT1AET2_9RALS</name>
<dbReference type="Pfam" id="PF01738">
    <property type="entry name" value="DLH"/>
    <property type="match status" value="1"/>
</dbReference>
<evidence type="ECO:0000313" key="3">
    <source>
        <dbReference type="Proteomes" id="UP001162811"/>
    </source>
</evidence>
<accession>A0ABT1AET2</accession>
<feature type="domain" description="Dienelactone hydrolase" evidence="1">
    <location>
        <begin position="18"/>
        <end position="236"/>
    </location>
</feature>
<reference evidence="2" key="1">
    <citation type="submission" date="2022-06" db="EMBL/GenBank/DDBJ databases">
        <authorList>
            <person name="Lu C.-H."/>
        </authorList>
    </citation>
    <scope>NUCLEOTIDE SEQUENCE</scope>
    <source>
        <strain evidence="2">21MJYT02-11</strain>
    </source>
</reference>
<keyword evidence="3" id="KW-1185">Reference proteome</keyword>
<protein>
    <submittedName>
        <fullName evidence="2">Dienelactone hydrolase family protein</fullName>
    </submittedName>
</protein>
<dbReference type="RefSeq" id="WP_252675590.1">
    <property type="nucleotide sequence ID" value="NZ_JAMXHT010000001.1"/>
</dbReference>
<evidence type="ECO:0000259" key="1">
    <source>
        <dbReference type="Pfam" id="PF01738"/>
    </source>
</evidence>
<sequence>MQHRSIDVNIPIGDAGMGGHLAVPATAPRGAIVVIQEIFGVTPAMRAIADDFASQGYIALVPDIYWRLQPNLDLGNGEDPTMRQLAVDYSIRFDEELGTQDLVAAADWLKSFLELPYQPAVLGFCLGGRMAVRVAAAARFSCMVSMYGVGLDKMGAQIHSASCPVQFHFGENDNHNPLTTIETVREATRTRGRTSDEFYTYPGAEHAFYNRFRLDRFNEAAHQIARERIVRFLAHHMLGA</sequence>
<dbReference type="Gene3D" id="3.40.50.1820">
    <property type="entry name" value="alpha/beta hydrolase"/>
    <property type="match status" value="1"/>
</dbReference>
<dbReference type="EMBL" id="JAMXHT010000001">
    <property type="protein sequence ID" value="MCO5396632.1"/>
    <property type="molecule type" value="Genomic_DNA"/>
</dbReference>
<dbReference type="InterPro" id="IPR002925">
    <property type="entry name" value="Dienelactn_hydro"/>
</dbReference>
<comment type="caution">
    <text evidence="2">The sequence shown here is derived from an EMBL/GenBank/DDBJ whole genome shotgun (WGS) entry which is preliminary data.</text>
</comment>
<proteinExistence type="predicted"/>
<gene>
    <name evidence="2" type="ORF">NG900_00280</name>
</gene>
<dbReference type="InterPro" id="IPR029058">
    <property type="entry name" value="AB_hydrolase_fold"/>
</dbReference>